<dbReference type="EMBL" id="FQXU01000009">
    <property type="protein sequence ID" value="SHI23960.1"/>
    <property type="molecule type" value="Genomic_DNA"/>
</dbReference>
<dbReference type="InterPro" id="IPR039421">
    <property type="entry name" value="Type_1_exporter"/>
</dbReference>
<accession>A0A1M5ZI99</accession>
<feature type="domain" description="ABC transporter" evidence="10">
    <location>
        <begin position="332"/>
        <end position="565"/>
    </location>
</feature>
<dbReference type="GO" id="GO:0005524">
    <property type="term" value="F:ATP binding"/>
    <property type="evidence" value="ECO:0007669"/>
    <property type="project" value="UniProtKB-KW"/>
</dbReference>
<dbReference type="PROSITE" id="PS50929">
    <property type="entry name" value="ABC_TM1F"/>
    <property type="match status" value="1"/>
</dbReference>
<dbReference type="PROSITE" id="PS00211">
    <property type="entry name" value="ABC_TRANSPORTER_1"/>
    <property type="match status" value="1"/>
</dbReference>
<dbReference type="InterPro" id="IPR036640">
    <property type="entry name" value="ABC1_TM_sf"/>
</dbReference>
<reference evidence="12 13" key="1">
    <citation type="submission" date="2016-11" db="EMBL/GenBank/DDBJ databases">
        <authorList>
            <person name="Jaros S."/>
            <person name="Januszkiewicz K."/>
            <person name="Wedrychowicz H."/>
        </authorList>
    </citation>
    <scope>NUCLEOTIDE SEQUENCE [LARGE SCALE GENOMIC DNA]</scope>
    <source>
        <strain evidence="12 13">DSM 6191</strain>
    </source>
</reference>
<keyword evidence="2" id="KW-0813">Transport</keyword>
<dbReference type="CDD" id="cd18542">
    <property type="entry name" value="ABC_6TM_YknU_like"/>
    <property type="match status" value="1"/>
</dbReference>
<evidence type="ECO:0000256" key="7">
    <source>
        <dbReference type="ARBA" id="ARBA00022989"/>
    </source>
</evidence>
<feature type="transmembrane region" description="Helical" evidence="9">
    <location>
        <begin position="269"/>
        <end position="286"/>
    </location>
</feature>
<feature type="transmembrane region" description="Helical" evidence="9">
    <location>
        <begin position="155"/>
        <end position="173"/>
    </location>
</feature>
<dbReference type="InterPro" id="IPR003439">
    <property type="entry name" value="ABC_transporter-like_ATP-bd"/>
</dbReference>
<evidence type="ECO:0000256" key="2">
    <source>
        <dbReference type="ARBA" id="ARBA00022448"/>
    </source>
</evidence>
<feature type="transmembrane region" description="Helical" evidence="9">
    <location>
        <begin position="51"/>
        <end position="72"/>
    </location>
</feature>
<feature type="domain" description="ABC transmembrane type-1" evidence="11">
    <location>
        <begin position="20"/>
        <end position="298"/>
    </location>
</feature>
<dbReference type="AlphaFoldDB" id="A0A1M5ZI99"/>
<dbReference type="InterPro" id="IPR011527">
    <property type="entry name" value="ABC1_TM_dom"/>
</dbReference>
<name>A0A1M5ZI99_9CLOT</name>
<dbReference type="InterPro" id="IPR017871">
    <property type="entry name" value="ABC_transporter-like_CS"/>
</dbReference>
<dbReference type="SUPFAM" id="SSF90123">
    <property type="entry name" value="ABC transporter transmembrane region"/>
    <property type="match status" value="1"/>
</dbReference>
<dbReference type="Gene3D" id="3.40.50.300">
    <property type="entry name" value="P-loop containing nucleotide triphosphate hydrolases"/>
    <property type="match status" value="1"/>
</dbReference>
<comment type="subcellular location">
    <subcellularLocation>
        <location evidence="1">Cell membrane</location>
        <topology evidence="1">Multi-pass membrane protein</topology>
    </subcellularLocation>
</comment>
<gene>
    <name evidence="12" type="ORF">SAMN02745941_02965</name>
</gene>
<keyword evidence="6 12" id="KW-0067">ATP-binding</keyword>
<dbReference type="GO" id="GO:0015421">
    <property type="term" value="F:ABC-type oligopeptide transporter activity"/>
    <property type="evidence" value="ECO:0007669"/>
    <property type="project" value="TreeGrafter"/>
</dbReference>
<feature type="transmembrane region" description="Helical" evidence="9">
    <location>
        <begin position="12"/>
        <end position="31"/>
    </location>
</feature>
<protein>
    <submittedName>
        <fullName evidence="12">ATP-binding cassette, subfamily B</fullName>
    </submittedName>
</protein>
<dbReference type="GO" id="GO:0005886">
    <property type="term" value="C:plasma membrane"/>
    <property type="evidence" value="ECO:0007669"/>
    <property type="project" value="UniProtKB-SubCell"/>
</dbReference>
<keyword evidence="5" id="KW-0547">Nucleotide-binding</keyword>
<dbReference type="FunFam" id="3.40.50.300:FF:000221">
    <property type="entry name" value="Multidrug ABC transporter ATP-binding protein"/>
    <property type="match status" value="1"/>
</dbReference>
<evidence type="ECO:0000256" key="4">
    <source>
        <dbReference type="ARBA" id="ARBA00022692"/>
    </source>
</evidence>
<evidence type="ECO:0000256" key="8">
    <source>
        <dbReference type="ARBA" id="ARBA00023136"/>
    </source>
</evidence>
<dbReference type="Gene3D" id="1.20.1560.10">
    <property type="entry name" value="ABC transporter type 1, transmembrane domain"/>
    <property type="match status" value="1"/>
</dbReference>
<evidence type="ECO:0000256" key="1">
    <source>
        <dbReference type="ARBA" id="ARBA00004651"/>
    </source>
</evidence>
<dbReference type="Pfam" id="PF00005">
    <property type="entry name" value="ABC_tran"/>
    <property type="match status" value="1"/>
</dbReference>
<dbReference type="Pfam" id="PF00664">
    <property type="entry name" value="ABC_membrane"/>
    <property type="match status" value="1"/>
</dbReference>
<dbReference type="Proteomes" id="UP000184241">
    <property type="component" value="Unassembled WGS sequence"/>
</dbReference>
<evidence type="ECO:0000259" key="11">
    <source>
        <dbReference type="PROSITE" id="PS50929"/>
    </source>
</evidence>
<dbReference type="SUPFAM" id="SSF52540">
    <property type="entry name" value="P-loop containing nucleoside triphosphate hydrolases"/>
    <property type="match status" value="1"/>
</dbReference>
<evidence type="ECO:0000256" key="9">
    <source>
        <dbReference type="SAM" id="Phobius"/>
    </source>
</evidence>
<evidence type="ECO:0000256" key="6">
    <source>
        <dbReference type="ARBA" id="ARBA00022840"/>
    </source>
</evidence>
<dbReference type="PROSITE" id="PS51257">
    <property type="entry name" value="PROKAR_LIPOPROTEIN"/>
    <property type="match status" value="1"/>
</dbReference>
<evidence type="ECO:0000313" key="12">
    <source>
        <dbReference type="EMBL" id="SHI23960.1"/>
    </source>
</evidence>
<evidence type="ECO:0000313" key="13">
    <source>
        <dbReference type="Proteomes" id="UP000184241"/>
    </source>
</evidence>
<keyword evidence="4 9" id="KW-0812">Transmembrane</keyword>
<sequence length="579" mass="65621">MKRVMNYVFRYKLILLVPSISMLLVIIACMFEPYFQKLFIDKVIANGERNLIPYLIGGILIINIIKALFGYIKEYLFDYLSVKVTKDLKEDLFNHIQRLPFKYFDTMNTGELMSRIGEDVENIWRTISFGLRLFFENALYFIFSTVILFYLNWKLALACLVIMLPIALIAMKLEKKMLDSFEQISDQGAIINTTAQENIAGVRLVKAFGREKHEILKFLKMNKQNYKLNMEQAKIIADFFPPIELLTNISLVIMVALGGMLVITKEISLGTLVAFSGYIWNLIWPMRMLGWLTNMIAQNNASANKIFKIMDIDPAIKDSDNPLSPALLKGNIKFKNVSFKYREEEILKNVDLDIPAGSTVALMGTTGSGKTSIINLLGRYYDVSEGKVLIDGIDVRNIKLDILRNAISIVPQDVFLFSDTIEENIRFGNRNATDEELLQASTLACASEFISELSDGYSTIIGERGLGLSGGQKQRISIARALVRKAPILILDDATSALDMETEFQLLKNLNTLNNSSTVFIIAHRISAVKNADIILFLDNGQVVEKGTHEELLKLKGKYYEVYKEQFKDFETITQEVIA</sequence>
<dbReference type="SMART" id="SM00382">
    <property type="entry name" value="AAA"/>
    <property type="match status" value="1"/>
</dbReference>
<proteinExistence type="predicted"/>
<dbReference type="InterPro" id="IPR027417">
    <property type="entry name" value="P-loop_NTPase"/>
</dbReference>
<evidence type="ECO:0000256" key="3">
    <source>
        <dbReference type="ARBA" id="ARBA00022475"/>
    </source>
</evidence>
<dbReference type="RefSeq" id="WP_073020622.1">
    <property type="nucleotide sequence ID" value="NZ_FQXU01000009.1"/>
</dbReference>
<organism evidence="12 13">
    <name type="scientific">Clostridium intestinale DSM 6191</name>
    <dbReference type="NCBI Taxonomy" id="1121320"/>
    <lineage>
        <taxon>Bacteria</taxon>
        <taxon>Bacillati</taxon>
        <taxon>Bacillota</taxon>
        <taxon>Clostridia</taxon>
        <taxon>Eubacteriales</taxon>
        <taxon>Clostridiaceae</taxon>
        <taxon>Clostridium</taxon>
    </lineage>
</organism>
<evidence type="ECO:0000259" key="10">
    <source>
        <dbReference type="PROSITE" id="PS50893"/>
    </source>
</evidence>
<dbReference type="PANTHER" id="PTHR43394">
    <property type="entry name" value="ATP-DEPENDENT PERMEASE MDL1, MITOCHONDRIAL"/>
    <property type="match status" value="1"/>
</dbReference>
<keyword evidence="3" id="KW-1003">Cell membrane</keyword>
<dbReference type="InterPro" id="IPR003593">
    <property type="entry name" value="AAA+_ATPase"/>
</dbReference>
<keyword evidence="7 9" id="KW-1133">Transmembrane helix</keyword>
<dbReference type="PANTHER" id="PTHR43394:SF1">
    <property type="entry name" value="ATP-BINDING CASSETTE SUB-FAMILY B MEMBER 10, MITOCHONDRIAL"/>
    <property type="match status" value="1"/>
</dbReference>
<feature type="transmembrane region" description="Helical" evidence="9">
    <location>
        <begin position="245"/>
        <end position="263"/>
    </location>
</feature>
<keyword evidence="8 9" id="KW-0472">Membrane</keyword>
<evidence type="ECO:0000256" key="5">
    <source>
        <dbReference type="ARBA" id="ARBA00022741"/>
    </source>
</evidence>
<dbReference type="GO" id="GO:0016887">
    <property type="term" value="F:ATP hydrolysis activity"/>
    <property type="evidence" value="ECO:0007669"/>
    <property type="project" value="InterPro"/>
</dbReference>
<dbReference type="PROSITE" id="PS50893">
    <property type="entry name" value="ABC_TRANSPORTER_2"/>
    <property type="match status" value="1"/>
</dbReference>